<dbReference type="SUPFAM" id="SSF50249">
    <property type="entry name" value="Nucleic acid-binding proteins"/>
    <property type="match status" value="1"/>
</dbReference>
<proteinExistence type="predicted"/>
<dbReference type="GO" id="GO:0000049">
    <property type="term" value="F:tRNA binding"/>
    <property type="evidence" value="ECO:0007669"/>
    <property type="project" value="UniProtKB-UniRule"/>
</dbReference>
<sequence length="111" mass="12741">MKDLINYEDFVKLEIRAGLIMEALAPEWSEKLIKYVIDFGEEVGKRTLFSGIRAWYKPEELVGKKVPVILNMTPKKMGKEYSEGMVLMVDGKEKPVMIFLDDEVEIGSVVR</sequence>
<dbReference type="EMBL" id="MFAQ01000003">
    <property type="protein sequence ID" value="OGD84064.1"/>
    <property type="molecule type" value="Genomic_DNA"/>
</dbReference>
<dbReference type="AlphaFoldDB" id="A0A1F5FWY7"/>
<dbReference type="Gene3D" id="2.40.50.140">
    <property type="entry name" value="Nucleic acid-binding proteins"/>
    <property type="match status" value="1"/>
</dbReference>
<dbReference type="PANTHER" id="PTHR11586:SF37">
    <property type="entry name" value="TRNA-BINDING DOMAIN-CONTAINING PROTEIN"/>
    <property type="match status" value="1"/>
</dbReference>
<dbReference type="Proteomes" id="UP000179237">
    <property type="component" value="Unassembled WGS sequence"/>
</dbReference>
<dbReference type="InterPro" id="IPR002547">
    <property type="entry name" value="tRNA-bd_dom"/>
</dbReference>
<dbReference type="Pfam" id="PF01588">
    <property type="entry name" value="tRNA_bind"/>
    <property type="match status" value="1"/>
</dbReference>
<evidence type="ECO:0000313" key="6">
    <source>
        <dbReference type="Proteomes" id="UP000179237"/>
    </source>
</evidence>
<evidence type="ECO:0000256" key="2">
    <source>
        <dbReference type="ARBA" id="ARBA00022884"/>
    </source>
</evidence>
<feature type="domain" description="TRNA-binding" evidence="4">
    <location>
        <begin position="9"/>
        <end position="111"/>
    </location>
</feature>
<dbReference type="PROSITE" id="PS50886">
    <property type="entry name" value="TRBD"/>
    <property type="match status" value="1"/>
</dbReference>
<evidence type="ECO:0000256" key="1">
    <source>
        <dbReference type="ARBA" id="ARBA00022555"/>
    </source>
</evidence>
<protein>
    <recommendedName>
        <fullName evidence="4">tRNA-binding domain-containing protein</fullName>
    </recommendedName>
</protein>
<keyword evidence="1 3" id="KW-0820">tRNA-binding</keyword>
<evidence type="ECO:0000256" key="3">
    <source>
        <dbReference type="PROSITE-ProRule" id="PRU00209"/>
    </source>
</evidence>
<evidence type="ECO:0000259" key="4">
    <source>
        <dbReference type="PROSITE" id="PS50886"/>
    </source>
</evidence>
<evidence type="ECO:0000313" key="5">
    <source>
        <dbReference type="EMBL" id="OGD84064.1"/>
    </source>
</evidence>
<reference evidence="5 6" key="1">
    <citation type="journal article" date="2016" name="Nat. Commun.">
        <title>Thousands of microbial genomes shed light on interconnected biogeochemical processes in an aquifer system.</title>
        <authorList>
            <person name="Anantharaman K."/>
            <person name="Brown C.T."/>
            <person name="Hug L.A."/>
            <person name="Sharon I."/>
            <person name="Castelle C.J."/>
            <person name="Probst A.J."/>
            <person name="Thomas B.C."/>
            <person name="Singh A."/>
            <person name="Wilkins M.J."/>
            <person name="Karaoz U."/>
            <person name="Brodie E.L."/>
            <person name="Williams K.H."/>
            <person name="Hubbard S.S."/>
            <person name="Banfield J.F."/>
        </authorList>
    </citation>
    <scope>NUCLEOTIDE SEQUENCE [LARGE SCALE GENOMIC DNA]</scope>
</reference>
<dbReference type="InterPro" id="IPR051270">
    <property type="entry name" value="Tyrosine-tRNA_ligase_regulator"/>
</dbReference>
<gene>
    <name evidence="5" type="ORF">A2572_04060</name>
</gene>
<organism evidence="5 6">
    <name type="scientific">Candidatus Collierbacteria bacterium RIFOXYD1_FULL_40_9</name>
    <dbReference type="NCBI Taxonomy" id="1817731"/>
    <lineage>
        <taxon>Bacteria</taxon>
        <taxon>Candidatus Collieribacteriota</taxon>
    </lineage>
</organism>
<keyword evidence="2 3" id="KW-0694">RNA-binding</keyword>
<dbReference type="PANTHER" id="PTHR11586">
    <property type="entry name" value="TRNA-AMINOACYLATION COFACTOR ARC1 FAMILY MEMBER"/>
    <property type="match status" value="1"/>
</dbReference>
<comment type="caution">
    <text evidence="5">The sequence shown here is derived from an EMBL/GenBank/DDBJ whole genome shotgun (WGS) entry which is preliminary data.</text>
</comment>
<dbReference type="InterPro" id="IPR012340">
    <property type="entry name" value="NA-bd_OB-fold"/>
</dbReference>
<name>A0A1F5FWY7_9BACT</name>
<accession>A0A1F5FWY7</accession>